<organism evidence="4 5">
    <name type="scientific">Hymenochirus boettgeri</name>
    <name type="common">Congo dwarf clawed frog</name>
    <dbReference type="NCBI Taxonomy" id="247094"/>
    <lineage>
        <taxon>Eukaryota</taxon>
        <taxon>Metazoa</taxon>
        <taxon>Chordata</taxon>
        <taxon>Craniata</taxon>
        <taxon>Vertebrata</taxon>
        <taxon>Euteleostomi</taxon>
        <taxon>Amphibia</taxon>
        <taxon>Batrachia</taxon>
        <taxon>Anura</taxon>
        <taxon>Pipoidea</taxon>
        <taxon>Pipidae</taxon>
        <taxon>Pipinae</taxon>
        <taxon>Hymenochirus</taxon>
    </lineage>
</organism>
<comment type="similarity">
    <text evidence="1">Belongs to the FRRS1 family.</text>
</comment>
<evidence type="ECO:0000259" key="3">
    <source>
        <dbReference type="PROSITE" id="PS51019"/>
    </source>
</evidence>
<dbReference type="CDD" id="cd08544">
    <property type="entry name" value="Reeler"/>
    <property type="match status" value="1"/>
</dbReference>
<dbReference type="PANTHER" id="PTHR45828">
    <property type="entry name" value="CYTOCHROME B561/FERRIC REDUCTASE TRANSMEMBRANE"/>
    <property type="match status" value="1"/>
</dbReference>
<feature type="domain" description="Reelin" evidence="3">
    <location>
        <begin position="12"/>
        <end position="174"/>
    </location>
</feature>
<dbReference type="GO" id="GO:0016020">
    <property type="term" value="C:membrane"/>
    <property type="evidence" value="ECO:0007669"/>
    <property type="project" value="TreeGrafter"/>
</dbReference>
<dbReference type="PROSITE" id="PS51019">
    <property type="entry name" value="REELIN"/>
    <property type="match status" value="1"/>
</dbReference>
<dbReference type="EMBL" id="JAACNH010000007">
    <property type="protein sequence ID" value="KAG8436631.1"/>
    <property type="molecule type" value="Genomic_DNA"/>
</dbReference>
<reference evidence="4" key="1">
    <citation type="thesis" date="2020" institute="ProQuest LLC" country="789 East Eisenhower Parkway, Ann Arbor, MI, USA">
        <title>Comparative Genomics and Chromosome Evolution.</title>
        <authorList>
            <person name="Mudd A.B."/>
        </authorList>
    </citation>
    <scope>NUCLEOTIDE SEQUENCE</scope>
    <source>
        <strain evidence="4">Female2</strain>
        <tissue evidence="4">Blood</tissue>
    </source>
</reference>
<evidence type="ECO:0000313" key="4">
    <source>
        <dbReference type="EMBL" id="KAG8436631.1"/>
    </source>
</evidence>
<comment type="caution">
    <text evidence="4">The sequence shown here is derived from an EMBL/GenBank/DDBJ whole genome shotgun (WGS) entry which is preliminary data.</text>
</comment>
<dbReference type="OrthoDB" id="2419613at2759"/>
<dbReference type="InterPro" id="IPR042307">
    <property type="entry name" value="Reeler_sf"/>
</dbReference>
<name>A0A8T2J1T6_9PIPI</name>
<evidence type="ECO:0000256" key="2">
    <source>
        <dbReference type="SAM" id="SignalP"/>
    </source>
</evidence>
<accession>A0A8T2J1T6</accession>
<feature type="signal peptide" evidence="2">
    <location>
        <begin position="1"/>
        <end position="21"/>
    </location>
</feature>
<dbReference type="AlphaFoldDB" id="A0A8T2J1T6"/>
<evidence type="ECO:0000256" key="1">
    <source>
        <dbReference type="ARBA" id="ARBA00009195"/>
    </source>
</evidence>
<proteinExistence type="inferred from homology"/>
<dbReference type="PANTHER" id="PTHR45828:SF46">
    <property type="entry name" value="FERRIC-CHELATE REDUCTASE 1 ISOFORM X1"/>
    <property type="match status" value="1"/>
</dbReference>
<dbReference type="Gene3D" id="2.60.40.4060">
    <property type="entry name" value="Reeler domain"/>
    <property type="match status" value="1"/>
</dbReference>
<feature type="chain" id="PRO_5035832299" description="Reelin domain-containing protein" evidence="2">
    <location>
        <begin position="22"/>
        <end position="193"/>
    </location>
</feature>
<dbReference type="Pfam" id="PF02014">
    <property type="entry name" value="Reeler"/>
    <property type="match status" value="1"/>
</dbReference>
<dbReference type="InterPro" id="IPR002861">
    <property type="entry name" value="Reeler_dom"/>
</dbReference>
<evidence type="ECO:0000313" key="5">
    <source>
        <dbReference type="Proteomes" id="UP000812440"/>
    </source>
</evidence>
<protein>
    <recommendedName>
        <fullName evidence="3">Reelin domain-containing protein</fullName>
    </recommendedName>
</protein>
<dbReference type="InterPro" id="IPR051237">
    <property type="entry name" value="Ferric-chelate_Red/DefProt"/>
</dbReference>
<dbReference type="FunFam" id="2.60.40.4060:FF:000003">
    <property type="entry name" value="Ferric chelate reductase 1"/>
    <property type="match status" value="1"/>
</dbReference>
<keyword evidence="2" id="KW-0732">Signal</keyword>
<dbReference type="Proteomes" id="UP000812440">
    <property type="component" value="Chromosome 4"/>
</dbReference>
<gene>
    <name evidence="4" type="ORF">GDO86_007655</name>
</gene>
<sequence length="193" mass="20794">MARPPNVIILVITLQTLKTSAYPSGNVQASCASMEPNHNVSAQSSQAPYSLEVSNTTYSIGENITVTLRSPAGTIFKGFMIQAREVKGSTPLGTFIISSLDVQTLTCTTSASAVSHTSRINKTSIVVTWVPPSSHTSNIEIRATVVQDEYKYWKDIRSPKLTHSGTGGFQLLAPAFSQLLFSTSALIFVLLKL</sequence>
<keyword evidence="5" id="KW-1185">Reference proteome</keyword>